<protein>
    <submittedName>
        <fullName evidence="1">Uncharacterized protein</fullName>
    </submittedName>
</protein>
<reference evidence="1" key="1">
    <citation type="submission" date="2023-10" db="EMBL/GenBank/DDBJ databases">
        <title>Genome assemblies of two species of porcelain crab, Petrolisthes cinctipes and Petrolisthes manimaculis (Anomura: Porcellanidae).</title>
        <authorList>
            <person name="Angst P."/>
        </authorList>
    </citation>
    <scope>NUCLEOTIDE SEQUENCE</scope>
    <source>
        <strain evidence="1">PB745_01</strain>
        <tissue evidence="1">Gill</tissue>
    </source>
</reference>
<organism evidence="1 2">
    <name type="scientific">Petrolisthes cinctipes</name>
    <name type="common">Flat porcelain crab</name>
    <dbReference type="NCBI Taxonomy" id="88211"/>
    <lineage>
        <taxon>Eukaryota</taxon>
        <taxon>Metazoa</taxon>
        <taxon>Ecdysozoa</taxon>
        <taxon>Arthropoda</taxon>
        <taxon>Crustacea</taxon>
        <taxon>Multicrustacea</taxon>
        <taxon>Malacostraca</taxon>
        <taxon>Eumalacostraca</taxon>
        <taxon>Eucarida</taxon>
        <taxon>Decapoda</taxon>
        <taxon>Pleocyemata</taxon>
        <taxon>Anomura</taxon>
        <taxon>Galatheoidea</taxon>
        <taxon>Porcellanidae</taxon>
        <taxon>Petrolisthes</taxon>
    </lineage>
</organism>
<keyword evidence="2" id="KW-1185">Reference proteome</keyword>
<dbReference type="AlphaFoldDB" id="A0AAE1KXL6"/>
<comment type="caution">
    <text evidence="1">The sequence shown here is derived from an EMBL/GenBank/DDBJ whole genome shotgun (WGS) entry which is preliminary data.</text>
</comment>
<accession>A0AAE1KXL6</accession>
<gene>
    <name evidence="1" type="ORF">Pcinc_006749</name>
</gene>
<dbReference type="Proteomes" id="UP001286313">
    <property type="component" value="Unassembled WGS sequence"/>
</dbReference>
<proteinExistence type="predicted"/>
<evidence type="ECO:0000313" key="1">
    <source>
        <dbReference type="EMBL" id="KAK3889176.1"/>
    </source>
</evidence>
<evidence type="ECO:0000313" key="2">
    <source>
        <dbReference type="Proteomes" id="UP001286313"/>
    </source>
</evidence>
<name>A0AAE1KXL6_PETCI</name>
<dbReference type="EMBL" id="JAWQEG010000501">
    <property type="protein sequence ID" value="KAK3889176.1"/>
    <property type="molecule type" value="Genomic_DNA"/>
</dbReference>
<sequence length="199" mass="22144">MTASLPAPPLPTPQLTLAGCTDDSSGDNNNLLLMSLSGGPSEEAKYTPAEEAVLNLIPDAAIQGVPGIPNPDEVALAEGSSVAGAVPAGQSLHVHFEETDTQTHQCLWRWLRCHSRQPHFHPPIQSRFHPPIQPRFHPPIQSRFHSPIQPRFHPAIQSRFHSPIQLRFHSPIQSRFHPPIQSRFHPLRKEGQGYFDKND</sequence>